<evidence type="ECO:0008006" key="3">
    <source>
        <dbReference type="Google" id="ProtNLM"/>
    </source>
</evidence>
<evidence type="ECO:0000256" key="1">
    <source>
        <dbReference type="SAM" id="SignalP"/>
    </source>
</evidence>
<organism evidence="2">
    <name type="scientific">Serratia marcescens</name>
    <dbReference type="NCBI Taxonomy" id="615"/>
    <lineage>
        <taxon>Bacteria</taxon>
        <taxon>Pseudomonadati</taxon>
        <taxon>Pseudomonadota</taxon>
        <taxon>Gammaproteobacteria</taxon>
        <taxon>Enterobacterales</taxon>
        <taxon>Yersiniaceae</taxon>
        <taxon>Serratia</taxon>
    </lineage>
</organism>
<sequence length="103" mass="11199">MNHYLAVLSALVILPFALQAKPLSGSPVASGVVRFTGAITTPTCTITHQDEQLISNCFGKVTEYQNGYISSSLKEMPKELVSAVTSEMVNNDPHLKRVTISYK</sequence>
<protein>
    <recommendedName>
        <fullName evidence="3">Type 1 fimbrial protein</fullName>
    </recommendedName>
</protein>
<dbReference type="EMBL" id="LT575490">
    <property type="protein sequence ID" value="SAY43315.1"/>
    <property type="molecule type" value="Genomic_DNA"/>
</dbReference>
<keyword evidence="1" id="KW-0732">Signal</keyword>
<feature type="chain" id="PRO_5008675105" description="Type 1 fimbrial protein" evidence="1">
    <location>
        <begin position="21"/>
        <end position="103"/>
    </location>
</feature>
<name>A0A1C3HE77_SERMA</name>
<dbReference type="AlphaFoldDB" id="A0A1C3HE77"/>
<gene>
    <name evidence="2" type="ORF">PWN146_02006</name>
</gene>
<feature type="signal peptide" evidence="1">
    <location>
        <begin position="1"/>
        <end position="20"/>
    </location>
</feature>
<evidence type="ECO:0000313" key="2">
    <source>
        <dbReference type="EMBL" id="SAY43315.1"/>
    </source>
</evidence>
<reference evidence="2" key="1">
    <citation type="submission" date="2016-05" db="EMBL/GenBank/DDBJ databases">
        <authorList>
            <person name="Cock P.J.A."/>
            <person name="Cock P.J.A."/>
        </authorList>
    </citation>
    <scope>NUCLEOTIDE SEQUENCE</scope>
    <source>
        <strain evidence="2">PWN146_assembly</strain>
    </source>
</reference>
<proteinExistence type="predicted"/>
<dbReference type="RefSeq" id="WP_308344462.1">
    <property type="nucleotide sequence ID" value="NZ_CAMKIY010000001.1"/>
</dbReference>
<accession>A0A1C3HE77</accession>